<evidence type="ECO:0000313" key="3">
    <source>
        <dbReference type="Proteomes" id="UP000314294"/>
    </source>
</evidence>
<dbReference type="Proteomes" id="UP000314294">
    <property type="component" value="Unassembled WGS sequence"/>
</dbReference>
<dbReference type="EMBL" id="SRLO01000060">
    <property type="protein sequence ID" value="TNN79809.1"/>
    <property type="molecule type" value="Genomic_DNA"/>
</dbReference>
<sequence length="93" mass="10602">MESRLATGNTECAPRLGDTERRRGPRRRVAVSQPPRRDGSFIAMKEQSDLRDEQPNESSASPRRQTGRRHRDEAFCMKKSFMLTVQQVSSAPL</sequence>
<evidence type="ECO:0000256" key="1">
    <source>
        <dbReference type="SAM" id="MobiDB-lite"/>
    </source>
</evidence>
<reference evidence="2 3" key="1">
    <citation type="submission" date="2019-03" db="EMBL/GenBank/DDBJ databases">
        <title>First draft genome of Liparis tanakae, snailfish: a comprehensive survey of snailfish specific genes.</title>
        <authorList>
            <person name="Kim W."/>
            <person name="Song I."/>
            <person name="Jeong J.-H."/>
            <person name="Kim D."/>
            <person name="Kim S."/>
            <person name="Ryu S."/>
            <person name="Song J.Y."/>
            <person name="Lee S.K."/>
        </authorList>
    </citation>
    <scope>NUCLEOTIDE SEQUENCE [LARGE SCALE GENOMIC DNA]</scope>
    <source>
        <tissue evidence="2">Muscle</tissue>
    </source>
</reference>
<comment type="caution">
    <text evidence="2">The sequence shown here is derived from an EMBL/GenBank/DDBJ whole genome shotgun (WGS) entry which is preliminary data.</text>
</comment>
<gene>
    <name evidence="2" type="ORF">EYF80_009846</name>
</gene>
<proteinExistence type="predicted"/>
<feature type="compositionally biased region" description="Polar residues" evidence="1">
    <location>
        <begin position="1"/>
        <end position="10"/>
    </location>
</feature>
<protein>
    <submittedName>
        <fullName evidence="2">Uncharacterized protein</fullName>
    </submittedName>
</protein>
<organism evidence="2 3">
    <name type="scientific">Liparis tanakae</name>
    <name type="common">Tanaka's snailfish</name>
    <dbReference type="NCBI Taxonomy" id="230148"/>
    <lineage>
        <taxon>Eukaryota</taxon>
        <taxon>Metazoa</taxon>
        <taxon>Chordata</taxon>
        <taxon>Craniata</taxon>
        <taxon>Vertebrata</taxon>
        <taxon>Euteleostomi</taxon>
        <taxon>Actinopterygii</taxon>
        <taxon>Neopterygii</taxon>
        <taxon>Teleostei</taxon>
        <taxon>Neoteleostei</taxon>
        <taxon>Acanthomorphata</taxon>
        <taxon>Eupercaria</taxon>
        <taxon>Perciformes</taxon>
        <taxon>Cottioidei</taxon>
        <taxon>Cottales</taxon>
        <taxon>Liparidae</taxon>
        <taxon>Liparis</taxon>
    </lineage>
</organism>
<evidence type="ECO:0000313" key="2">
    <source>
        <dbReference type="EMBL" id="TNN79809.1"/>
    </source>
</evidence>
<name>A0A4Z2IP69_9TELE</name>
<keyword evidence="3" id="KW-1185">Reference proteome</keyword>
<dbReference type="AlphaFoldDB" id="A0A4Z2IP69"/>
<feature type="region of interest" description="Disordered" evidence="1">
    <location>
        <begin position="1"/>
        <end position="73"/>
    </location>
</feature>
<accession>A0A4Z2IP69</accession>